<feature type="transmembrane region" description="Helical" evidence="1">
    <location>
        <begin position="48"/>
        <end position="68"/>
    </location>
</feature>
<evidence type="ECO:0000313" key="3">
    <source>
        <dbReference type="EMBL" id="MYM57643.1"/>
    </source>
</evidence>
<evidence type="ECO:0000256" key="1">
    <source>
        <dbReference type="SAM" id="Phobius"/>
    </source>
</evidence>
<gene>
    <name evidence="3" type="ORF">GTG28_00145</name>
</gene>
<keyword evidence="1" id="KW-0812">Transmembrane</keyword>
<feature type="transmembrane region" description="Helical" evidence="1">
    <location>
        <begin position="94"/>
        <end position="112"/>
    </location>
</feature>
<sequence>MNLIIWIVLFAIAVSDAKEHRIPNIGVLMVILLALADKVFILQDLSVVIWSGMVGIACFFVSLGLYFLKVMAPGDVKLLGAIGFWLGPEHITHAVFWIALFSVVIGLFFAFLRMAEAPEKTKELLQKYSLVALHNYPTSAVTETYKSASRAPYRMPFAPVIVLGVAAYFYFLNQ</sequence>
<evidence type="ECO:0000259" key="2">
    <source>
        <dbReference type="Pfam" id="PF01478"/>
    </source>
</evidence>
<feature type="transmembrane region" description="Helical" evidence="1">
    <location>
        <begin position="25"/>
        <end position="41"/>
    </location>
</feature>
<organism evidence="3 4">
    <name type="scientific">Vibrio tetraodonis subsp. pristinus</name>
    <dbReference type="NCBI Taxonomy" id="2695891"/>
    <lineage>
        <taxon>Bacteria</taxon>
        <taxon>Pseudomonadati</taxon>
        <taxon>Pseudomonadota</taxon>
        <taxon>Gammaproteobacteria</taxon>
        <taxon>Vibrionales</taxon>
        <taxon>Vibrionaceae</taxon>
        <taxon>Vibrio</taxon>
    </lineage>
</organism>
<keyword evidence="1" id="KW-0472">Membrane</keyword>
<proteinExistence type="predicted"/>
<keyword evidence="1" id="KW-1133">Transmembrane helix</keyword>
<evidence type="ECO:0000313" key="4">
    <source>
        <dbReference type="Proteomes" id="UP000478571"/>
    </source>
</evidence>
<dbReference type="Proteomes" id="UP000478571">
    <property type="component" value="Unassembled WGS sequence"/>
</dbReference>
<dbReference type="Pfam" id="PF01478">
    <property type="entry name" value="Peptidase_A24"/>
    <property type="match status" value="1"/>
</dbReference>
<dbReference type="Gene3D" id="1.20.120.1220">
    <property type="match status" value="1"/>
</dbReference>
<accession>A0A6L8LPU7</accession>
<dbReference type="AlphaFoldDB" id="A0A6L8LPU7"/>
<name>A0A6L8LPU7_9VIBR</name>
<dbReference type="InterPro" id="IPR000045">
    <property type="entry name" value="Prepilin_IV_endopep_pep"/>
</dbReference>
<feature type="domain" description="Prepilin type IV endopeptidase peptidase" evidence="2">
    <location>
        <begin position="4"/>
        <end position="107"/>
    </location>
</feature>
<dbReference type="RefSeq" id="WP_160925904.1">
    <property type="nucleotide sequence ID" value="NZ_WWEU01000001.1"/>
</dbReference>
<dbReference type="GO" id="GO:0004190">
    <property type="term" value="F:aspartic-type endopeptidase activity"/>
    <property type="evidence" value="ECO:0007669"/>
    <property type="project" value="InterPro"/>
</dbReference>
<keyword evidence="4" id="KW-1185">Reference proteome</keyword>
<protein>
    <submittedName>
        <fullName evidence="3">Prepilin peptidase</fullName>
    </submittedName>
</protein>
<comment type="caution">
    <text evidence="3">The sequence shown here is derived from an EMBL/GenBank/DDBJ whole genome shotgun (WGS) entry which is preliminary data.</text>
</comment>
<reference evidence="3 4" key="1">
    <citation type="submission" date="2020-01" db="EMBL/GenBank/DDBJ databases">
        <title>Draft Genome Sequence of Vibrio sp. strain OCN044, Isolated from a Healthy Coral at Palmyra Atoll.</title>
        <authorList>
            <person name="Videau P."/>
            <person name="Loughran R."/>
            <person name="Esquivel A."/>
            <person name="Deadmond M."/>
            <person name="Paddock B.E."/>
            <person name="Saw J.H."/>
            <person name="Ushijima B."/>
        </authorList>
    </citation>
    <scope>NUCLEOTIDE SEQUENCE [LARGE SCALE GENOMIC DNA]</scope>
    <source>
        <strain evidence="3 4">OCN044</strain>
    </source>
</reference>
<dbReference type="GO" id="GO:0016020">
    <property type="term" value="C:membrane"/>
    <property type="evidence" value="ECO:0007669"/>
    <property type="project" value="InterPro"/>
</dbReference>
<feature type="transmembrane region" description="Helical" evidence="1">
    <location>
        <begin position="155"/>
        <end position="172"/>
    </location>
</feature>
<dbReference type="EMBL" id="WWEU01000001">
    <property type="protein sequence ID" value="MYM57643.1"/>
    <property type="molecule type" value="Genomic_DNA"/>
</dbReference>